<dbReference type="SMART" id="SM00825">
    <property type="entry name" value="PKS_KS"/>
    <property type="match status" value="1"/>
</dbReference>
<dbReference type="SUPFAM" id="SSF53901">
    <property type="entry name" value="Thiolase-like"/>
    <property type="match status" value="1"/>
</dbReference>
<evidence type="ECO:0000256" key="3">
    <source>
        <dbReference type="ARBA" id="ARBA00022679"/>
    </source>
</evidence>
<dbReference type="InterPro" id="IPR032821">
    <property type="entry name" value="PKS_assoc"/>
</dbReference>
<dbReference type="InterPro" id="IPR014031">
    <property type="entry name" value="Ketoacyl_synth_C"/>
</dbReference>
<keyword evidence="3" id="KW-0808">Transferase</keyword>
<dbReference type="EMBL" id="DOGS01000201">
    <property type="protein sequence ID" value="HBQ49210.1"/>
    <property type="molecule type" value="Genomic_DNA"/>
</dbReference>
<protein>
    <submittedName>
        <fullName evidence="5">3-oxoacyl-ACP reductase</fullName>
    </submittedName>
</protein>
<gene>
    <name evidence="5" type="ORF">DD728_10055</name>
</gene>
<dbReference type="Proteomes" id="UP000263957">
    <property type="component" value="Unassembled WGS sequence"/>
</dbReference>
<dbReference type="InterPro" id="IPR018201">
    <property type="entry name" value="Ketoacyl_synth_AS"/>
</dbReference>
<keyword evidence="2" id="KW-0597">Phosphoprotein</keyword>
<reference evidence="5 6" key="1">
    <citation type="journal article" date="2018" name="Nat. Biotechnol.">
        <title>A standardized bacterial taxonomy based on genome phylogeny substantially revises the tree of life.</title>
        <authorList>
            <person name="Parks D.H."/>
            <person name="Chuvochina M."/>
            <person name="Waite D.W."/>
            <person name="Rinke C."/>
            <person name="Skarshewski A."/>
            <person name="Chaumeil P.A."/>
            <person name="Hugenholtz P."/>
        </authorList>
    </citation>
    <scope>NUCLEOTIDE SEQUENCE [LARGE SCALE GENOMIC DNA]</scope>
    <source>
        <strain evidence="5">UBA10378</strain>
    </source>
</reference>
<evidence type="ECO:0000256" key="2">
    <source>
        <dbReference type="ARBA" id="ARBA00022553"/>
    </source>
</evidence>
<name>A0A356W6B8_9PROT</name>
<proteinExistence type="predicted"/>
<dbReference type="AlphaFoldDB" id="A0A356W6B8"/>
<organism evidence="5 6">
    <name type="scientific">Hyphomonas atlantica</name>
    <dbReference type="NCBI Taxonomy" id="1280948"/>
    <lineage>
        <taxon>Bacteria</taxon>
        <taxon>Pseudomonadati</taxon>
        <taxon>Pseudomonadota</taxon>
        <taxon>Alphaproteobacteria</taxon>
        <taxon>Hyphomonadales</taxon>
        <taxon>Hyphomonadaceae</taxon>
        <taxon>Hyphomonas</taxon>
    </lineage>
</organism>
<keyword evidence="1" id="KW-0596">Phosphopantetheine</keyword>
<evidence type="ECO:0000313" key="5">
    <source>
        <dbReference type="EMBL" id="HBQ49210.1"/>
    </source>
</evidence>
<dbReference type="InterPro" id="IPR016039">
    <property type="entry name" value="Thiolase-like"/>
</dbReference>
<evidence type="ECO:0000256" key="1">
    <source>
        <dbReference type="ARBA" id="ARBA00022450"/>
    </source>
</evidence>
<dbReference type="Pfam" id="PF00109">
    <property type="entry name" value="ketoacyl-synt"/>
    <property type="match status" value="1"/>
</dbReference>
<feature type="non-terminal residue" evidence="5">
    <location>
        <position position="590"/>
    </location>
</feature>
<dbReference type="Pfam" id="PF16197">
    <property type="entry name" value="KAsynt_C_assoc"/>
    <property type="match status" value="1"/>
</dbReference>
<dbReference type="PROSITE" id="PS52004">
    <property type="entry name" value="KS3_2"/>
    <property type="match status" value="1"/>
</dbReference>
<sequence>MSSKAATPIAIVGMGAIFPGRGDVTGFWRDVFEGRDLLSDVPSTHWLTEDYYDSDPRTKDKTYGRRGGFIDPVAFDPLTFGIPPKAMEGTDTAQLLALVAAYATLQDIERDSEGRIDKSRTSVVLGVASATELTAHMAGRLQRPVWVNAMREAGLPESEVTALAERIESHYVEWQEATFPGLLGNVVAGRIANRFDLGGSNMVTDAACASSLSALSIALHELRSGDSDTVLTGGVDALNDILMYMCFSKTPALSPTGDCRPFSNEADGTMLGEGIGMLALRRLEDAERDGNTIHAVIRGLGGGSDGKGTAIYAPVPEGQARALRRAYEQAGYGPEAVDLVEGHGTGTKAGDKAELDGLHLVFGEVESEAPWCALGSIKSQIGHTKAAAGAASLVKVVNALSRKILPPTIKIEEPAEVIKDSPAFYLNTEARPWIAPKKRPRRASVSSFGFGGSNFHVTLEEYVGKTAAKPYRVMPAELFLFSEDSGNALASAIDAAHGQLDEAGLAYAASQTHAAFRADAPARAAIIAESLADLKSKTESLSQQIRAGEIGVRPFKADCVASLDAPLTGKTAFMFSGQGSQYVGMGSDLA</sequence>
<evidence type="ECO:0000259" key="4">
    <source>
        <dbReference type="PROSITE" id="PS52004"/>
    </source>
</evidence>
<dbReference type="SUPFAM" id="SSF52151">
    <property type="entry name" value="FabD/lysophospholipase-like"/>
    <property type="match status" value="1"/>
</dbReference>
<accession>A0A356W6B8</accession>
<dbReference type="Gene3D" id="3.40.366.10">
    <property type="entry name" value="Malonyl-Coenzyme A Acyl Carrier Protein, domain 2"/>
    <property type="match status" value="1"/>
</dbReference>
<dbReference type="PANTHER" id="PTHR43074">
    <property type="entry name" value="OMEGA-3 POLYUNSATURATED FATTY ACID SYNTHASE PFAB-RELATED"/>
    <property type="match status" value="1"/>
</dbReference>
<evidence type="ECO:0000313" key="6">
    <source>
        <dbReference type="Proteomes" id="UP000263957"/>
    </source>
</evidence>
<dbReference type="GO" id="GO:0006633">
    <property type="term" value="P:fatty acid biosynthetic process"/>
    <property type="evidence" value="ECO:0007669"/>
    <property type="project" value="InterPro"/>
</dbReference>
<dbReference type="CDD" id="cd00833">
    <property type="entry name" value="PKS"/>
    <property type="match status" value="1"/>
</dbReference>
<comment type="caution">
    <text evidence="5">The sequence shown here is derived from an EMBL/GenBank/DDBJ whole genome shotgun (WGS) entry which is preliminary data.</text>
</comment>
<feature type="domain" description="Ketosynthase family 3 (KS3)" evidence="4">
    <location>
        <begin position="6"/>
        <end position="461"/>
    </location>
</feature>
<dbReference type="InterPro" id="IPR052568">
    <property type="entry name" value="PKS-FAS_Synthase"/>
</dbReference>
<dbReference type="InterPro" id="IPR020841">
    <property type="entry name" value="PKS_Beta-ketoAc_synthase_dom"/>
</dbReference>
<dbReference type="GO" id="GO:0004315">
    <property type="term" value="F:3-oxoacyl-[acyl-carrier-protein] synthase activity"/>
    <property type="evidence" value="ECO:0007669"/>
    <property type="project" value="InterPro"/>
</dbReference>
<dbReference type="PROSITE" id="PS00606">
    <property type="entry name" value="KS3_1"/>
    <property type="match status" value="1"/>
</dbReference>
<dbReference type="Pfam" id="PF02801">
    <property type="entry name" value="Ketoacyl-synt_C"/>
    <property type="match status" value="1"/>
</dbReference>
<dbReference type="InterPro" id="IPR001227">
    <property type="entry name" value="Ac_transferase_dom_sf"/>
</dbReference>
<dbReference type="Gene3D" id="3.40.47.10">
    <property type="match status" value="1"/>
</dbReference>
<dbReference type="InterPro" id="IPR014030">
    <property type="entry name" value="Ketoacyl_synth_N"/>
</dbReference>
<dbReference type="PANTHER" id="PTHR43074:SF1">
    <property type="entry name" value="BETA-KETOACYL SYNTHASE FAMILY PROTEIN-RELATED"/>
    <property type="match status" value="1"/>
</dbReference>
<dbReference type="InterPro" id="IPR016035">
    <property type="entry name" value="Acyl_Trfase/lysoPLipase"/>
</dbReference>